<evidence type="ECO:0000313" key="1">
    <source>
        <dbReference type="EMBL" id="CAD7195350.1"/>
    </source>
</evidence>
<organism evidence="1">
    <name type="scientific">Timema douglasi</name>
    <name type="common">Walking stick</name>
    <dbReference type="NCBI Taxonomy" id="61478"/>
    <lineage>
        <taxon>Eukaryota</taxon>
        <taxon>Metazoa</taxon>
        <taxon>Ecdysozoa</taxon>
        <taxon>Arthropoda</taxon>
        <taxon>Hexapoda</taxon>
        <taxon>Insecta</taxon>
        <taxon>Pterygota</taxon>
        <taxon>Neoptera</taxon>
        <taxon>Polyneoptera</taxon>
        <taxon>Phasmatodea</taxon>
        <taxon>Timematodea</taxon>
        <taxon>Timematoidea</taxon>
        <taxon>Timematidae</taxon>
        <taxon>Timema</taxon>
    </lineage>
</organism>
<reference evidence="1" key="1">
    <citation type="submission" date="2020-11" db="EMBL/GenBank/DDBJ databases">
        <authorList>
            <person name="Tran Van P."/>
        </authorList>
    </citation>
    <scope>NUCLEOTIDE SEQUENCE</scope>
</reference>
<sequence length="169" mass="18011">MVLDVTLAINYNSDDGEIGVQYRSGVLRVVSLNVFPLALRAEGSISLSFDLSLILLPILSLERSDRKLVYLGAWPIANRGDGKLSGAIGNVGIWERDPSLIGATGSWWRRRAMEKEGGDGGGEKGGGQQDAASLLDAASLFGQFARPHHILHGSNLALFHSGVGYKIGP</sequence>
<proteinExistence type="predicted"/>
<dbReference type="EMBL" id="OA564719">
    <property type="protein sequence ID" value="CAD7195350.1"/>
    <property type="molecule type" value="Genomic_DNA"/>
</dbReference>
<name>A0A7R8VDX7_TIMDO</name>
<gene>
    <name evidence="1" type="ORF">TDIB3V08_LOCUS1739</name>
</gene>
<dbReference type="AlphaFoldDB" id="A0A7R8VDX7"/>
<protein>
    <submittedName>
        <fullName evidence="1">Uncharacterized protein</fullName>
    </submittedName>
</protein>
<accession>A0A7R8VDX7</accession>